<reference evidence="2 3" key="1">
    <citation type="journal article" date="2015" name="Int. J. Syst. Evol. Microbiol.">
        <title>Amycolatopsis rhabdoformis sp. nov., an actinomycete isolated from a tropical forest soil.</title>
        <authorList>
            <person name="Souza W.R."/>
            <person name="Silva R.E."/>
            <person name="Goodfellow M."/>
            <person name="Busarakam K."/>
            <person name="Figueiro F.S."/>
            <person name="Ferreira D."/>
            <person name="Rodrigues-Filho E."/>
            <person name="Moraes L.A.B."/>
            <person name="Zucchi T.D."/>
        </authorList>
    </citation>
    <scope>NUCLEOTIDE SEQUENCE [LARGE SCALE GENOMIC DNA]</scope>
    <source>
        <strain evidence="2 3">NCIMB 14900</strain>
    </source>
</reference>
<protein>
    <recommendedName>
        <fullName evidence="4">DUF3558 domain-containing protein</fullName>
    </recommendedName>
</protein>
<dbReference type="RefSeq" id="WP_326568234.1">
    <property type="nucleotide sequence ID" value="NZ_CP142149.1"/>
</dbReference>
<evidence type="ECO:0000256" key="1">
    <source>
        <dbReference type="SAM" id="MobiDB-lite"/>
    </source>
</evidence>
<evidence type="ECO:0000313" key="3">
    <source>
        <dbReference type="Proteomes" id="UP001330812"/>
    </source>
</evidence>
<sequence length="417" mass="43421">MKKSLSFLAVLVLLAGCGESTPDSQQASGIPDGQTTQRPGYEGSDYPDPAPLKEKPHAQAVQVGGKPVIQACNLLSLNDLTDLGVKVGSRPDPNVVNFKRIYLTGDGKGPLETSAITYSQAPGEALNECTYALESKDSTLQETLSVAVSQPAYVPSAAETAAAFVGAPASITLGAVHAYSKRRPVPEPDASGEAAVILGDTVASFDFDLKGAGNAGKLQDIAKRVMQNLEKQTNAPAGPSTVDYASPVFPVPVAQPCPLLTANTVTPAIGAETSPLVTETPGTAVGDIVFPHDPQQRNYVQITCERGTGEDDPLSRKALSLTATSFLTDDAAKQYVENTAGAHGGQAPSTAIGDESKIMTDTLSVKTRGVLIFRKGRFAFELNVDDHDAHPDGISLAEANTLLVPAGQKIARAFQGA</sequence>
<keyword evidence="3" id="KW-1185">Reference proteome</keyword>
<organism evidence="2 3">
    <name type="scientific">Amycolatopsis rhabdoformis</name>
    <dbReference type="NCBI Taxonomy" id="1448059"/>
    <lineage>
        <taxon>Bacteria</taxon>
        <taxon>Bacillati</taxon>
        <taxon>Actinomycetota</taxon>
        <taxon>Actinomycetes</taxon>
        <taxon>Pseudonocardiales</taxon>
        <taxon>Pseudonocardiaceae</taxon>
        <taxon>Amycolatopsis</taxon>
    </lineage>
</organism>
<dbReference type="Proteomes" id="UP001330812">
    <property type="component" value="Chromosome"/>
</dbReference>
<gene>
    <name evidence="2" type="ORF">VSH64_41760</name>
</gene>
<dbReference type="EMBL" id="CP142149">
    <property type="protein sequence ID" value="WSE29269.1"/>
    <property type="molecule type" value="Genomic_DNA"/>
</dbReference>
<evidence type="ECO:0008006" key="4">
    <source>
        <dbReference type="Google" id="ProtNLM"/>
    </source>
</evidence>
<dbReference type="PROSITE" id="PS51257">
    <property type="entry name" value="PROKAR_LIPOPROTEIN"/>
    <property type="match status" value="1"/>
</dbReference>
<evidence type="ECO:0000313" key="2">
    <source>
        <dbReference type="EMBL" id="WSE29269.1"/>
    </source>
</evidence>
<feature type="compositionally biased region" description="Polar residues" evidence="1">
    <location>
        <begin position="21"/>
        <end position="38"/>
    </location>
</feature>
<name>A0ABZ1I6X9_9PSEU</name>
<feature type="region of interest" description="Disordered" evidence="1">
    <location>
        <begin position="20"/>
        <end position="55"/>
    </location>
</feature>
<proteinExistence type="predicted"/>
<accession>A0ABZ1I6X9</accession>